<protein>
    <submittedName>
        <fullName evidence="2">Transposase</fullName>
    </submittedName>
</protein>
<dbReference type="Proteomes" id="UP000629098">
    <property type="component" value="Unassembled WGS sequence"/>
</dbReference>
<sequence length="285" mass="32357">MSNSERKEARIKTLIDTQATRKQQTSEKVHLAIERLQKIGAKINFQTIAKEANVSVPYLYKYPELKAHIVQLRNQQSSMPSASVVQPSVTALAHSQVVERLKKRIHELEADLSELRRKNEALAGQVYRVHSLIEQVERQKEIIETLENRLKSASQQTTDNKVIPLTKKSPIVSDRILDELDKLGIQLNDNLTLIIKAATESDVLAAIEYYKYEQERTNIDNPGGWLARAIKGCWKKPDNLQQSFKPEKSSPELKIFSSPTLCDRDLASLEELANLSTIFDAKLDD</sequence>
<feature type="coiled-coil region" evidence="1">
    <location>
        <begin position="91"/>
        <end position="156"/>
    </location>
</feature>
<organism evidence="2 3">
    <name type="scientific">Iningainema tapete BLCC-T55</name>
    <dbReference type="NCBI Taxonomy" id="2748662"/>
    <lineage>
        <taxon>Bacteria</taxon>
        <taxon>Bacillati</taxon>
        <taxon>Cyanobacteriota</taxon>
        <taxon>Cyanophyceae</taxon>
        <taxon>Nostocales</taxon>
        <taxon>Scytonemataceae</taxon>
        <taxon>Iningainema tapete</taxon>
    </lineage>
</organism>
<dbReference type="Pfam" id="PF19776">
    <property type="entry name" value="DUF6262"/>
    <property type="match status" value="1"/>
</dbReference>
<evidence type="ECO:0000313" key="2">
    <source>
        <dbReference type="EMBL" id="MBD2778256.1"/>
    </source>
</evidence>
<dbReference type="AlphaFoldDB" id="A0A8J6XS81"/>
<evidence type="ECO:0000256" key="1">
    <source>
        <dbReference type="SAM" id="Coils"/>
    </source>
</evidence>
<dbReference type="EMBL" id="JACXAE010000125">
    <property type="protein sequence ID" value="MBD2778256.1"/>
    <property type="molecule type" value="Genomic_DNA"/>
</dbReference>
<keyword evidence="1" id="KW-0175">Coiled coil</keyword>
<keyword evidence="3" id="KW-1185">Reference proteome</keyword>
<dbReference type="Gene3D" id="1.20.5.1700">
    <property type="match status" value="1"/>
</dbReference>
<gene>
    <name evidence="2" type="ORF">ICL16_41005</name>
</gene>
<comment type="caution">
    <text evidence="2">The sequence shown here is derived from an EMBL/GenBank/DDBJ whole genome shotgun (WGS) entry which is preliminary data.</text>
</comment>
<name>A0A8J6XS81_9CYAN</name>
<accession>A0A8J6XS81</accession>
<proteinExistence type="predicted"/>
<evidence type="ECO:0000313" key="3">
    <source>
        <dbReference type="Proteomes" id="UP000629098"/>
    </source>
</evidence>
<reference evidence="2" key="1">
    <citation type="submission" date="2020-09" db="EMBL/GenBank/DDBJ databases">
        <title>Iningainema tapete sp. nov. (Scytonemataceae, Cyanobacteria) from greenhouses in central Florida (USA) produces two types of nodularin with biosynthetic potential for microcystin-LR and anabaenopeptins.</title>
        <authorList>
            <person name="Berthold D.E."/>
            <person name="Lefler F.W."/>
            <person name="Huang I.-S."/>
            <person name="Abdulla H."/>
            <person name="Zimba P.V."/>
            <person name="Laughinghouse H.D. IV."/>
        </authorList>
    </citation>
    <scope>NUCLEOTIDE SEQUENCE</scope>
    <source>
        <strain evidence="2">BLCCT55</strain>
    </source>
</reference>
<dbReference type="RefSeq" id="WP_190837726.1">
    <property type="nucleotide sequence ID" value="NZ_CAWPPI010000125.1"/>
</dbReference>
<dbReference type="InterPro" id="IPR046229">
    <property type="entry name" value="TnpC-like"/>
</dbReference>